<dbReference type="InterPro" id="IPR013763">
    <property type="entry name" value="Cyclin-like_dom"/>
</dbReference>
<dbReference type="Proteomes" id="UP000265520">
    <property type="component" value="Unassembled WGS sequence"/>
</dbReference>
<comment type="caution">
    <text evidence="4">The sequence shown here is derived from an EMBL/GenBank/DDBJ whole genome shotgun (WGS) entry which is preliminary data.</text>
</comment>
<evidence type="ECO:0000259" key="2">
    <source>
        <dbReference type="SMART" id="SM00385"/>
    </source>
</evidence>
<protein>
    <submittedName>
        <fullName evidence="4">G2/mitotic-specific cyclin S13-6-like</fullName>
    </submittedName>
</protein>
<feature type="transmembrane region" description="Helical" evidence="1">
    <location>
        <begin position="16"/>
        <end position="35"/>
    </location>
</feature>
<dbReference type="AlphaFoldDB" id="A0A392MZL5"/>
<name>A0A392MZL5_9FABA</name>
<evidence type="ECO:0000259" key="3">
    <source>
        <dbReference type="SMART" id="SM01332"/>
    </source>
</evidence>
<evidence type="ECO:0000313" key="4">
    <source>
        <dbReference type="EMBL" id="MCH92763.1"/>
    </source>
</evidence>
<dbReference type="SMART" id="SM01332">
    <property type="entry name" value="Cyclin_C"/>
    <property type="match status" value="1"/>
</dbReference>
<keyword evidence="1" id="KW-0472">Membrane</keyword>
<dbReference type="SMART" id="SM00385">
    <property type="entry name" value="CYCLIN"/>
    <property type="match status" value="1"/>
</dbReference>
<accession>A0A392MZL5</accession>
<dbReference type="Gene3D" id="1.10.472.10">
    <property type="entry name" value="Cyclin-like"/>
    <property type="match status" value="1"/>
</dbReference>
<evidence type="ECO:0000256" key="1">
    <source>
        <dbReference type="SAM" id="Phobius"/>
    </source>
</evidence>
<proteinExistence type="predicted"/>
<dbReference type="EMBL" id="LXQA010023404">
    <property type="protein sequence ID" value="MCH92763.1"/>
    <property type="molecule type" value="Genomic_DNA"/>
</dbReference>
<reference evidence="4 5" key="1">
    <citation type="journal article" date="2018" name="Front. Plant Sci.">
        <title>Red Clover (Trifolium pratense) and Zigzag Clover (T. medium) - A Picture of Genomic Similarities and Differences.</title>
        <authorList>
            <person name="Dluhosova J."/>
            <person name="Istvanek J."/>
            <person name="Nedelnik J."/>
            <person name="Repkova J."/>
        </authorList>
    </citation>
    <scope>NUCLEOTIDE SEQUENCE [LARGE SCALE GENOMIC DNA]</scope>
    <source>
        <strain evidence="5">cv. 10/8</strain>
        <tissue evidence="4">Leaf</tissue>
    </source>
</reference>
<keyword evidence="1" id="KW-0812">Transmembrane</keyword>
<dbReference type="SUPFAM" id="SSF47954">
    <property type="entry name" value="Cyclin-like"/>
    <property type="match status" value="1"/>
</dbReference>
<organism evidence="4 5">
    <name type="scientific">Trifolium medium</name>
    <dbReference type="NCBI Taxonomy" id="97028"/>
    <lineage>
        <taxon>Eukaryota</taxon>
        <taxon>Viridiplantae</taxon>
        <taxon>Streptophyta</taxon>
        <taxon>Embryophyta</taxon>
        <taxon>Tracheophyta</taxon>
        <taxon>Spermatophyta</taxon>
        <taxon>Magnoliopsida</taxon>
        <taxon>eudicotyledons</taxon>
        <taxon>Gunneridae</taxon>
        <taxon>Pentapetalae</taxon>
        <taxon>rosids</taxon>
        <taxon>fabids</taxon>
        <taxon>Fabales</taxon>
        <taxon>Fabaceae</taxon>
        <taxon>Papilionoideae</taxon>
        <taxon>50 kb inversion clade</taxon>
        <taxon>NPAAA clade</taxon>
        <taxon>Hologalegina</taxon>
        <taxon>IRL clade</taxon>
        <taxon>Trifolieae</taxon>
        <taxon>Trifolium</taxon>
    </lineage>
</organism>
<keyword evidence="1" id="KW-1133">Transmembrane helix</keyword>
<feature type="domain" description="Cyclin-like" evidence="2">
    <location>
        <begin position="1"/>
        <end position="69"/>
    </location>
</feature>
<keyword evidence="5" id="KW-1185">Reference proteome</keyword>
<sequence>MENMAFYLAELGLGNYYVMVLFSPSQIAAAAVYSARCILNRIQYWNQYLQNLAGYCIEQIKDCAKLLVRIHASAADVKTKSVYNKFSSPRKGHIALLPQPRNIEERL</sequence>
<dbReference type="InterPro" id="IPR004367">
    <property type="entry name" value="Cyclin_C-dom"/>
</dbReference>
<dbReference type="Pfam" id="PF02984">
    <property type="entry name" value="Cyclin_C"/>
    <property type="match status" value="1"/>
</dbReference>
<dbReference type="InterPro" id="IPR036915">
    <property type="entry name" value="Cyclin-like_sf"/>
</dbReference>
<evidence type="ECO:0000313" key="5">
    <source>
        <dbReference type="Proteomes" id="UP000265520"/>
    </source>
</evidence>
<feature type="domain" description="Cyclin C-terminal" evidence="3">
    <location>
        <begin position="1"/>
        <end position="100"/>
    </location>
</feature>